<feature type="transmembrane region" description="Helical" evidence="2">
    <location>
        <begin position="40"/>
        <end position="64"/>
    </location>
</feature>
<dbReference type="Proteomes" id="UP000243342">
    <property type="component" value="Unassembled WGS sequence"/>
</dbReference>
<dbReference type="EMBL" id="MLCF01000002">
    <property type="protein sequence ID" value="OIV39533.1"/>
    <property type="molecule type" value="Genomic_DNA"/>
</dbReference>
<name>A0A1J7BLQ3_9ACTN</name>
<dbReference type="InterPro" id="IPR036457">
    <property type="entry name" value="PPM-type-like_dom_sf"/>
</dbReference>
<dbReference type="SUPFAM" id="SSF81606">
    <property type="entry name" value="PP2C-like"/>
    <property type="match status" value="1"/>
</dbReference>
<dbReference type="AlphaFoldDB" id="A0A1J7BLQ3"/>
<keyword evidence="2" id="KW-1133">Transmembrane helix</keyword>
<dbReference type="PANTHER" id="PTHR43156:SF2">
    <property type="entry name" value="STAGE II SPORULATION PROTEIN E"/>
    <property type="match status" value="1"/>
</dbReference>
<gene>
    <name evidence="4" type="ORF">BIV57_01325</name>
</gene>
<evidence type="ECO:0000256" key="1">
    <source>
        <dbReference type="ARBA" id="ARBA00022801"/>
    </source>
</evidence>
<accession>A0A1J7BLQ3</accession>
<dbReference type="STRING" id="1428644.BIV57_01325"/>
<dbReference type="Gene3D" id="3.60.40.10">
    <property type="entry name" value="PPM-type phosphatase domain"/>
    <property type="match status" value="1"/>
</dbReference>
<evidence type="ECO:0000259" key="3">
    <source>
        <dbReference type="SMART" id="SM00331"/>
    </source>
</evidence>
<dbReference type="FunFam" id="3.60.40.10:FF:000058">
    <property type="entry name" value="Stage II sporulation protein E"/>
    <property type="match status" value="1"/>
</dbReference>
<protein>
    <recommendedName>
        <fullName evidence="3">PPM-type phosphatase domain-containing protein</fullName>
    </recommendedName>
</protein>
<feature type="transmembrane region" description="Helical" evidence="2">
    <location>
        <begin position="12"/>
        <end position="28"/>
    </location>
</feature>
<keyword evidence="5" id="KW-1185">Reference proteome</keyword>
<dbReference type="Pfam" id="PF07228">
    <property type="entry name" value="SpoIIE"/>
    <property type="match status" value="1"/>
</dbReference>
<keyword evidence="2" id="KW-0472">Membrane</keyword>
<feature type="domain" description="PPM-type phosphatase" evidence="3">
    <location>
        <begin position="134"/>
        <end position="359"/>
    </location>
</feature>
<sequence>MRSGRRTWAYRLLPALLLAGGIVLEVLTPPEFSSAPLYSAAAMSAAALLSFRGTLLIGLAATGADAVKMAVLGYHQPLDNSSEVATVATVAAVALLTNAIVRRSDSRARSASTAAAALQRAVLPQPPPELAGLRLAASYRSALTDTQIGGDLYAVQETPFGVRCIVGDVRGKGIAAAEAVAVVVGAFREISDEEGDLRTVATRLEDTLRREGGRRAGLDEVEGFTTAVLVEIPKDRKTVRLVNCGHPAPLLLQPSQVGAPRVRMLHPSVPALPLGMALDTPGPVLDEVALPAGTTLLLYTDGVSEARNSAGEFYDPALRLAALPVAHEPEQLVRCLLADLTRHTSGRYADDIAVLALTRLV</sequence>
<evidence type="ECO:0000313" key="5">
    <source>
        <dbReference type="Proteomes" id="UP000243342"/>
    </source>
</evidence>
<evidence type="ECO:0000313" key="4">
    <source>
        <dbReference type="EMBL" id="OIV39533.1"/>
    </source>
</evidence>
<keyword evidence="2" id="KW-0812">Transmembrane</keyword>
<dbReference type="GO" id="GO:0016791">
    <property type="term" value="F:phosphatase activity"/>
    <property type="evidence" value="ECO:0007669"/>
    <property type="project" value="TreeGrafter"/>
</dbReference>
<evidence type="ECO:0000256" key="2">
    <source>
        <dbReference type="SAM" id="Phobius"/>
    </source>
</evidence>
<proteinExistence type="predicted"/>
<organism evidence="4 5">
    <name type="scientific">Mangrovactinospora gilvigrisea</name>
    <dbReference type="NCBI Taxonomy" id="1428644"/>
    <lineage>
        <taxon>Bacteria</taxon>
        <taxon>Bacillati</taxon>
        <taxon>Actinomycetota</taxon>
        <taxon>Actinomycetes</taxon>
        <taxon>Kitasatosporales</taxon>
        <taxon>Streptomycetaceae</taxon>
        <taxon>Mangrovactinospora</taxon>
    </lineage>
</organism>
<dbReference type="PANTHER" id="PTHR43156">
    <property type="entry name" value="STAGE II SPORULATION PROTEIN E-RELATED"/>
    <property type="match status" value="1"/>
</dbReference>
<dbReference type="InterPro" id="IPR001932">
    <property type="entry name" value="PPM-type_phosphatase-like_dom"/>
</dbReference>
<dbReference type="InterPro" id="IPR052016">
    <property type="entry name" value="Bact_Sigma-Reg"/>
</dbReference>
<reference evidence="4 5" key="1">
    <citation type="submission" date="2016-10" db="EMBL/GenBank/DDBJ databases">
        <title>Genome sequence of Streptomyces gilvigriseus MUSC 26.</title>
        <authorList>
            <person name="Lee L.-H."/>
            <person name="Ser H.-L."/>
        </authorList>
    </citation>
    <scope>NUCLEOTIDE SEQUENCE [LARGE SCALE GENOMIC DNA]</scope>
    <source>
        <strain evidence="4 5">MUSC 26</strain>
    </source>
</reference>
<keyword evidence="1" id="KW-0378">Hydrolase</keyword>
<comment type="caution">
    <text evidence="4">The sequence shown here is derived from an EMBL/GenBank/DDBJ whole genome shotgun (WGS) entry which is preliminary data.</text>
</comment>
<dbReference type="SMART" id="SM00331">
    <property type="entry name" value="PP2C_SIG"/>
    <property type="match status" value="1"/>
</dbReference>